<comment type="caution">
    <text evidence="1">The sequence shown here is derived from an EMBL/GenBank/DDBJ whole genome shotgun (WGS) entry which is preliminary data.</text>
</comment>
<proteinExistence type="predicted"/>
<evidence type="ECO:0000313" key="1">
    <source>
        <dbReference type="EMBL" id="OPJ82637.1"/>
    </source>
</evidence>
<dbReference type="EMBL" id="LSYS01003475">
    <property type="protein sequence ID" value="OPJ82637.1"/>
    <property type="molecule type" value="Genomic_DNA"/>
</dbReference>
<protein>
    <submittedName>
        <fullName evidence="1">Uncharacterized protein</fullName>
    </submittedName>
</protein>
<gene>
    <name evidence="1" type="ORF">AV530_004767</name>
</gene>
<evidence type="ECO:0000313" key="2">
    <source>
        <dbReference type="Proteomes" id="UP000190648"/>
    </source>
</evidence>
<organism evidence="1 2">
    <name type="scientific">Patagioenas fasciata monilis</name>
    <dbReference type="NCBI Taxonomy" id="372326"/>
    <lineage>
        <taxon>Eukaryota</taxon>
        <taxon>Metazoa</taxon>
        <taxon>Chordata</taxon>
        <taxon>Craniata</taxon>
        <taxon>Vertebrata</taxon>
        <taxon>Euteleostomi</taxon>
        <taxon>Archelosauria</taxon>
        <taxon>Archosauria</taxon>
        <taxon>Dinosauria</taxon>
        <taxon>Saurischia</taxon>
        <taxon>Theropoda</taxon>
        <taxon>Coelurosauria</taxon>
        <taxon>Aves</taxon>
        <taxon>Neognathae</taxon>
        <taxon>Neoaves</taxon>
        <taxon>Columbimorphae</taxon>
        <taxon>Columbiformes</taxon>
        <taxon>Columbidae</taxon>
        <taxon>Patagioenas</taxon>
    </lineage>
</organism>
<keyword evidence="2" id="KW-1185">Reference proteome</keyword>
<sequence>MYGHKGKAKISIKSHHVLQEFKFVQSINGKEKAQRESYTAKVSQVELVTKPHPANNGRGAGDGNLILELLNAWH</sequence>
<name>A0A1V4KFJ5_PATFA</name>
<accession>A0A1V4KFJ5</accession>
<dbReference type="Proteomes" id="UP000190648">
    <property type="component" value="Unassembled WGS sequence"/>
</dbReference>
<reference evidence="1 2" key="1">
    <citation type="submission" date="2016-02" db="EMBL/GenBank/DDBJ databases">
        <title>Band-tailed pigeon sequencing and assembly.</title>
        <authorList>
            <person name="Soares A.E."/>
            <person name="Novak B.J."/>
            <person name="Rice E.S."/>
            <person name="O'Connell B."/>
            <person name="Chang D."/>
            <person name="Weber S."/>
            <person name="Shapiro B."/>
        </authorList>
    </citation>
    <scope>NUCLEOTIDE SEQUENCE [LARGE SCALE GENOMIC DNA]</scope>
    <source>
        <strain evidence="1">BTP2013</strain>
        <tissue evidence="1">Blood</tissue>
    </source>
</reference>
<dbReference type="AlphaFoldDB" id="A0A1V4KFJ5"/>